<keyword evidence="3" id="KW-0808">Transferase</keyword>
<evidence type="ECO:0000313" key="3">
    <source>
        <dbReference type="EMBL" id="PWG82583.1"/>
    </source>
</evidence>
<organism evidence="3 4">
    <name type="scientific">Pararcticibacter amylolyticus</name>
    <dbReference type="NCBI Taxonomy" id="2173175"/>
    <lineage>
        <taxon>Bacteria</taxon>
        <taxon>Pseudomonadati</taxon>
        <taxon>Bacteroidota</taxon>
        <taxon>Sphingobacteriia</taxon>
        <taxon>Sphingobacteriales</taxon>
        <taxon>Sphingobacteriaceae</taxon>
        <taxon>Pararcticibacter</taxon>
    </lineage>
</organism>
<dbReference type="InterPro" id="IPR000182">
    <property type="entry name" value="GNAT_dom"/>
</dbReference>
<feature type="domain" description="YoaP-like" evidence="2">
    <location>
        <begin position="212"/>
        <end position="251"/>
    </location>
</feature>
<dbReference type="EMBL" id="QEAS01000001">
    <property type="protein sequence ID" value="PWG82583.1"/>
    <property type="molecule type" value="Genomic_DNA"/>
</dbReference>
<evidence type="ECO:0000313" key="4">
    <source>
        <dbReference type="Proteomes" id="UP000245647"/>
    </source>
</evidence>
<gene>
    <name evidence="3" type="ORF">DDR33_01605</name>
</gene>
<sequence>MIPMSISITTLTDTNIEKEHICCAISDVKCRAGYNAKKRWLQDQFRDGYKFKKVEVRGKAFIEYVPAENAWVPLVAPGYLLINCFWVSGQHKGKGYGKALYLECENEAKMEGKNGIVVVTGNSKQAYMSDRRFFQNQGFELCDTAQPYFELWYKSLNENIWKPEFRDCCKTGECDVKEGLAVYYTDACPFTGYYTEELERMACEKGYKISKIKLESREMAQNHFSPHTIYSLFQDGKFLTHQILNEKSFEKLLGGG</sequence>
<dbReference type="Pfam" id="PF14268">
    <property type="entry name" value="YoaP"/>
    <property type="match status" value="1"/>
</dbReference>
<dbReference type="Pfam" id="PF00583">
    <property type="entry name" value="Acetyltransf_1"/>
    <property type="match status" value="1"/>
</dbReference>
<accession>A0A2U2PMF5</accession>
<dbReference type="SUPFAM" id="SSF55729">
    <property type="entry name" value="Acyl-CoA N-acyltransferases (Nat)"/>
    <property type="match status" value="1"/>
</dbReference>
<dbReference type="InterPro" id="IPR025685">
    <property type="entry name" value="YoaP-like_dom"/>
</dbReference>
<evidence type="ECO:0000259" key="2">
    <source>
        <dbReference type="Pfam" id="PF14268"/>
    </source>
</evidence>
<dbReference type="InterPro" id="IPR016181">
    <property type="entry name" value="Acyl_CoA_acyltransferase"/>
</dbReference>
<evidence type="ECO:0000259" key="1">
    <source>
        <dbReference type="Pfam" id="PF00583"/>
    </source>
</evidence>
<dbReference type="Gene3D" id="3.40.630.30">
    <property type="match status" value="1"/>
</dbReference>
<dbReference type="CDD" id="cd04301">
    <property type="entry name" value="NAT_SF"/>
    <property type="match status" value="1"/>
</dbReference>
<reference evidence="3 4" key="1">
    <citation type="submission" date="2018-04" db="EMBL/GenBank/DDBJ databases">
        <title>Pedobacter chongqingensis sp. nov., isolated from a rottenly hemp rope.</title>
        <authorList>
            <person name="Cai Y."/>
        </authorList>
    </citation>
    <scope>NUCLEOTIDE SEQUENCE [LARGE SCALE GENOMIC DNA]</scope>
    <source>
        <strain evidence="3 4">FJ4-8</strain>
    </source>
</reference>
<dbReference type="GO" id="GO:0016747">
    <property type="term" value="F:acyltransferase activity, transferring groups other than amino-acyl groups"/>
    <property type="evidence" value="ECO:0007669"/>
    <property type="project" value="InterPro"/>
</dbReference>
<keyword evidence="4" id="KW-1185">Reference proteome</keyword>
<comment type="caution">
    <text evidence="3">The sequence shown here is derived from an EMBL/GenBank/DDBJ whole genome shotgun (WGS) entry which is preliminary data.</text>
</comment>
<dbReference type="Proteomes" id="UP000245647">
    <property type="component" value="Unassembled WGS sequence"/>
</dbReference>
<feature type="domain" description="N-acetyltransferase" evidence="1">
    <location>
        <begin position="59"/>
        <end position="139"/>
    </location>
</feature>
<name>A0A2U2PMF5_9SPHI</name>
<dbReference type="AlphaFoldDB" id="A0A2U2PMF5"/>
<proteinExistence type="predicted"/>
<protein>
    <submittedName>
        <fullName evidence="3">GNAT family N-acetyltransferase</fullName>
    </submittedName>
</protein>